<accession>A0A2X5PGJ8</accession>
<name>A0A2X5PGJ8_9GAMM</name>
<proteinExistence type="predicted"/>
<protein>
    <submittedName>
        <fullName evidence="2">Uncharacterized protein</fullName>
    </submittedName>
</protein>
<gene>
    <name evidence="2" type="ORF">NCTC11468_00751</name>
</gene>
<evidence type="ECO:0000313" key="2">
    <source>
        <dbReference type="EMBL" id="SQK72550.1"/>
    </source>
</evidence>
<dbReference type="KEGG" id="tpty:NCTC11468_00751"/>
<evidence type="ECO:0000313" key="3">
    <source>
        <dbReference type="Proteomes" id="UP000248758"/>
    </source>
</evidence>
<evidence type="ECO:0000256" key="1">
    <source>
        <dbReference type="SAM" id="MobiDB-lite"/>
    </source>
</evidence>
<reference evidence="2 3" key="1">
    <citation type="submission" date="2018-06" db="EMBL/GenBank/DDBJ databases">
        <authorList>
            <consortium name="Pathogen Informatics"/>
            <person name="Doyle S."/>
        </authorList>
    </citation>
    <scope>NUCLEOTIDE SEQUENCE [LARGE SCALE GENOMIC DNA]</scope>
    <source>
        <strain evidence="2 3">NCTC11468</strain>
    </source>
</reference>
<organism evidence="2 3">
    <name type="scientific">Tatumella ptyseos</name>
    <dbReference type="NCBI Taxonomy" id="82987"/>
    <lineage>
        <taxon>Bacteria</taxon>
        <taxon>Pseudomonadati</taxon>
        <taxon>Pseudomonadota</taxon>
        <taxon>Gammaproteobacteria</taxon>
        <taxon>Enterobacterales</taxon>
        <taxon>Erwiniaceae</taxon>
        <taxon>Tatumella</taxon>
    </lineage>
</organism>
<dbReference type="RefSeq" id="WP_029991309.1">
    <property type="nucleotide sequence ID" value="NZ_LS483499.1"/>
</dbReference>
<sequence length="87" mass="9893">MSEGTAQRRAGLSQGRECRGRGHAPFARSTAADYRQQALLQSERNIHRTEIKITDEFKTRRPANEKSPVFLRATHPVTYRDIAPLSE</sequence>
<dbReference type="EMBL" id="LS483499">
    <property type="protein sequence ID" value="SQK72550.1"/>
    <property type="molecule type" value="Genomic_DNA"/>
</dbReference>
<dbReference type="AlphaFoldDB" id="A0A2X5PGJ8"/>
<dbReference type="Proteomes" id="UP000248758">
    <property type="component" value="Chromosome 1"/>
</dbReference>
<feature type="region of interest" description="Disordered" evidence="1">
    <location>
        <begin position="1"/>
        <end position="30"/>
    </location>
</feature>